<dbReference type="InterPro" id="IPR036236">
    <property type="entry name" value="Znf_C2H2_sf"/>
</dbReference>
<evidence type="ECO:0000256" key="3">
    <source>
        <dbReference type="PROSITE-ProRule" id="PRU00042"/>
    </source>
</evidence>
<evidence type="ECO:0000256" key="2">
    <source>
        <dbReference type="ARBA" id="ARBA00023242"/>
    </source>
</evidence>
<accession>A0ABP1PBX3</accession>
<comment type="subcellular location">
    <subcellularLocation>
        <location evidence="1">Nucleus</location>
    </subcellularLocation>
</comment>
<gene>
    <name evidence="7" type="ORF">XYLVIOL_LOCUS10151</name>
</gene>
<feature type="compositionally biased region" description="Polar residues" evidence="4">
    <location>
        <begin position="433"/>
        <end position="454"/>
    </location>
</feature>
<feature type="compositionally biased region" description="Basic and acidic residues" evidence="4">
    <location>
        <begin position="560"/>
        <end position="572"/>
    </location>
</feature>
<dbReference type="PROSITE" id="PS50097">
    <property type="entry name" value="BTB"/>
    <property type="match status" value="1"/>
</dbReference>
<keyword evidence="8" id="KW-1185">Reference proteome</keyword>
<feature type="compositionally biased region" description="Low complexity" evidence="4">
    <location>
        <begin position="255"/>
        <end position="276"/>
    </location>
</feature>
<dbReference type="EMBL" id="CAXAJV020001300">
    <property type="protein sequence ID" value="CAL7950735.1"/>
    <property type="molecule type" value="Genomic_DNA"/>
</dbReference>
<evidence type="ECO:0000259" key="5">
    <source>
        <dbReference type="PROSITE" id="PS50097"/>
    </source>
</evidence>
<dbReference type="PANTHER" id="PTHR23110">
    <property type="entry name" value="BTB DOMAIN TRANSCRIPTION FACTOR"/>
    <property type="match status" value="1"/>
</dbReference>
<feature type="domain" description="C2H2-type" evidence="6">
    <location>
        <begin position="503"/>
        <end position="526"/>
    </location>
</feature>
<dbReference type="SMART" id="SM00355">
    <property type="entry name" value="ZnF_C2H2"/>
    <property type="match status" value="2"/>
</dbReference>
<dbReference type="Pfam" id="PF00096">
    <property type="entry name" value="zf-C2H2"/>
    <property type="match status" value="1"/>
</dbReference>
<keyword evidence="2" id="KW-0539">Nucleus</keyword>
<protein>
    <recommendedName>
        <fullName evidence="9">Broad-complex</fullName>
    </recommendedName>
</protein>
<feature type="compositionally biased region" description="Polar residues" evidence="4">
    <location>
        <begin position="201"/>
        <end position="213"/>
    </location>
</feature>
<feature type="region of interest" description="Disordered" evidence="4">
    <location>
        <begin position="426"/>
        <end position="454"/>
    </location>
</feature>
<dbReference type="InterPro" id="IPR000210">
    <property type="entry name" value="BTB/POZ_dom"/>
</dbReference>
<feature type="compositionally biased region" description="Basic and acidic residues" evidence="4">
    <location>
        <begin position="177"/>
        <end position="192"/>
    </location>
</feature>
<dbReference type="Pfam" id="PF00651">
    <property type="entry name" value="BTB"/>
    <property type="match status" value="1"/>
</dbReference>
<dbReference type="SMART" id="SM00225">
    <property type="entry name" value="BTB"/>
    <property type="match status" value="1"/>
</dbReference>
<evidence type="ECO:0000313" key="8">
    <source>
        <dbReference type="Proteomes" id="UP001642520"/>
    </source>
</evidence>
<dbReference type="CDD" id="cd18315">
    <property type="entry name" value="BTB_POZ_BAB-like"/>
    <property type="match status" value="1"/>
</dbReference>
<evidence type="ECO:0000259" key="6">
    <source>
        <dbReference type="PROSITE" id="PS50157"/>
    </source>
</evidence>
<feature type="domain" description="C2H2-type" evidence="6">
    <location>
        <begin position="533"/>
        <end position="561"/>
    </location>
</feature>
<evidence type="ECO:0000256" key="1">
    <source>
        <dbReference type="ARBA" id="ARBA00004123"/>
    </source>
</evidence>
<keyword evidence="3" id="KW-0862">Zinc</keyword>
<name>A0ABP1PBX3_XYLVO</name>
<evidence type="ECO:0000256" key="4">
    <source>
        <dbReference type="SAM" id="MobiDB-lite"/>
    </source>
</evidence>
<dbReference type="Proteomes" id="UP001642520">
    <property type="component" value="Unassembled WGS sequence"/>
</dbReference>
<proteinExistence type="predicted"/>
<evidence type="ECO:0008006" key="9">
    <source>
        <dbReference type="Google" id="ProtNLM"/>
    </source>
</evidence>
<feature type="compositionally biased region" description="Low complexity" evidence="4">
    <location>
        <begin position="357"/>
        <end position="370"/>
    </location>
</feature>
<dbReference type="SUPFAM" id="SSF57667">
    <property type="entry name" value="beta-beta-alpha zinc fingers"/>
    <property type="match status" value="1"/>
</dbReference>
<dbReference type="PROSITE" id="PS00028">
    <property type="entry name" value="ZINC_FINGER_C2H2_1"/>
    <property type="match status" value="2"/>
</dbReference>
<dbReference type="SUPFAM" id="SSF54695">
    <property type="entry name" value="POZ domain"/>
    <property type="match status" value="1"/>
</dbReference>
<reference evidence="7 8" key="1">
    <citation type="submission" date="2024-08" db="EMBL/GenBank/DDBJ databases">
        <authorList>
            <person name="Will J Nash"/>
            <person name="Angela Man"/>
            <person name="Seanna McTaggart"/>
            <person name="Kendall Baker"/>
            <person name="Tom Barker"/>
            <person name="Leah Catchpole"/>
            <person name="Alex Durrant"/>
            <person name="Karim Gharbi"/>
            <person name="Naomi Irish"/>
            <person name="Gemy Kaithakottil"/>
            <person name="Debby Ku"/>
            <person name="Aaliyah Providence"/>
            <person name="Felix Shaw"/>
            <person name="David Swarbreck"/>
            <person name="Chris Watkins"/>
            <person name="Ann M. McCartney"/>
            <person name="Giulio Formenti"/>
            <person name="Alice Mouton"/>
            <person name="Noel Vella"/>
            <person name="Bjorn M von Reumont"/>
            <person name="Adriana Vella"/>
            <person name="Wilfried Haerty"/>
        </authorList>
    </citation>
    <scope>NUCLEOTIDE SEQUENCE [LARGE SCALE GENOMIC DNA]</scope>
</reference>
<dbReference type="PROSITE" id="PS50157">
    <property type="entry name" value="ZINC_FINGER_C2H2_2"/>
    <property type="match status" value="2"/>
</dbReference>
<dbReference type="InterPro" id="IPR051095">
    <property type="entry name" value="Dros_DevTransReg"/>
</dbReference>
<feature type="region of interest" description="Disordered" evidence="4">
    <location>
        <begin position="137"/>
        <end position="213"/>
    </location>
</feature>
<evidence type="ECO:0000313" key="7">
    <source>
        <dbReference type="EMBL" id="CAL7950735.1"/>
    </source>
</evidence>
<feature type="compositionally biased region" description="Basic and acidic residues" evidence="4">
    <location>
        <begin position="141"/>
        <end position="150"/>
    </location>
</feature>
<feature type="region of interest" description="Disordered" evidence="4">
    <location>
        <begin position="244"/>
        <end position="297"/>
    </location>
</feature>
<dbReference type="InterPro" id="IPR011333">
    <property type="entry name" value="SKP1/BTB/POZ_sf"/>
</dbReference>
<feature type="domain" description="BTB" evidence="5">
    <location>
        <begin position="32"/>
        <end position="97"/>
    </location>
</feature>
<comment type="caution">
    <text evidence="7">The sequence shown here is derived from an EMBL/GenBank/DDBJ whole genome shotgun (WGS) entry which is preliminary data.</text>
</comment>
<dbReference type="PANTHER" id="PTHR23110:SF99">
    <property type="entry name" value="BROAD-COMPLEX CORE PROTEIN ISOFORM 6"/>
    <property type="match status" value="1"/>
</dbReference>
<organism evidence="7 8">
    <name type="scientific">Xylocopa violacea</name>
    <name type="common">Violet carpenter bee</name>
    <name type="synonym">Apis violacea</name>
    <dbReference type="NCBI Taxonomy" id="135666"/>
    <lineage>
        <taxon>Eukaryota</taxon>
        <taxon>Metazoa</taxon>
        <taxon>Ecdysozoa</taxon>
        <taxon>Arthropoda</taxon>
        <taxon>Hexapoda</taxon>
        <taxon>Insecta</taxon>
        <taxon>Pterygota</taxon>
        <taxon>Neoptera</taxon>
        <taxon>Endopterygota</taxon>
        <taxon>Hymenoptera</taxon>
        <taxon>Apocrita</taxon>
        <taxon>Aculeata</taxon>
        <taxon>Apoidea</taxon>
        <taxon>Anthophila</taxon>
        <taxon>Apidae</taxon>
        <taxon>Xylocopa</taxon>
        <taxon>Xylocopa</taxon>
    </lineage>
</organism>
<sequence length="572" mass="63608">MVDTQHFCLRWNNYQSSITSAFENLRDDEDFVDVTLACDGKSLKAHRVVLSACSPYFRELLKSTPCKHPVIVLQDVAFSDLHALVEFIYHGEVNVHQRSLSSFLKTAEVLRVSGLTQQADQTERDELSHVRALAAGGNHLPFHEKSEESFPRGGSPPTPVTPTPTTVQQLLRRAQIRRNERRTPDPHDESAKKPRVPSPPLNNNDATPTDFSMVKNNHLSSKVEGNGVHEEKCSLEDIKCEPLELTGGNSGNGGNNEDSSDSGAAASDRPPASASSNEHEAESEHTSTSNFLSETKIFPPTPGSFNFSMAALATEHTPLSGLGHGLQPPDLAGTSQDREVAEEDGGWQSATNEDGQRQTGQSSQSTGASQCEVVQGHQHHQELPIMDLFDDINDHMQIELKSEPLSPKIDELESCLLNEQIDLQSDRGLANDANGQQTRQRNGNDNGQQHQQPLNDTTAPLAELRSLTRNDSPQSSTKHRYATRAFVEQEIKHLNLMTSASATYCRFCRKTFSRAWSLQRHLADTHFYVPQSLSCDQCGRSYKSRNSLVSHKSQYHTRKERKEHEEQCEVTY</sequence>
<dbReference type="Gene3D" id="3.30.710.10">
    <property type="entry name" value="Potassium Channel Kv1.1, Chain A"/>
    <property type="match status" value="1"/>
</dbReference>
<dbReference type="Gene3D" id="3.30.160.60">
    <property type="entry name" value="Classic Zinc Finger"/>
    <property type="match status" value="1"/>
</dbReference>
<feature type="region of interest" description="Disordered" evidence="4">
    <location>
        <begin position="549"/>
        <end position="572"/>
    </location>
</feature>
<keyword evidence="3" id="KW-0863">Zinc-finger</keyword>
<keyword evidence="3" id="KW-0479">Metal-binding</keyword>
<dbReference type="InterPro" id="IPR013087">
    <property type="entry name" value="Znf_C2H2_type"/>
</dbReference>
<feature type="region of interest" description="Disordered" evidence="4">
    <location>
        <begin position="319"/>
        <end position="379"/>
    </location>
</feature>